<dbReference type="FunCoup" id="T1F9C7">
    <property type="interactions" value="83"/>
</dbReference>
<reference evidence="10" key="3">
    <citation type="submission" date="2015-06" db="UniProtKB">
        <authorList>
            <consortium name="EnsemblMetazoa"/>
        </authorList>
    </citation>
    <scope>IDENTIFICATION</scope>
</reference>
<dbReference type="EMBL" id="AMQM01005314">
    <property type="status" value="NOT_ANNOTATED_CDS"/>
    <property type="molecule type" value="Genomic_DNA"/>
</dbReference>
<comment type="similarity">
    <text evidence="3">Belongs to the flavin monoamine oxidase family.</text>
</comment>
<comment type="subcellular location">
    <subcellularLocation>
        <location evidence="2">Cytoplasm</location>
    </subcellularLocation>
</comment>
<sequence length="495" mass="55142">MGNEEDSTKLIGRHKSVIIGGGIAGVKAGETFVRKGFNDFVILEASNKLGGRISSVVVEPSKVIVEFGANWIHGVDANPIFKIAKENNLLTSHYTGRGLGKKILFAKENGDPVHPRIVSDVDFLFGQLMSECEDFYRDQTPTPYEDDSVGAYIEREFEERISGYHGEDRQLRKNVLAQRLIGECTITGADSMREVALSEAGCFEDIPGVHFVIPSGFEMIIKILAKDIPKPNIHLNKLVTQISWDRSDATYPVMVQCLDGSKYMCETCLVTVPLGYLKKHAPRLFNPQLPSNKLGAIEGIGMGVVNKLILVYDGPVFPNDIFRLEMIWNREELAGEDEPEYLSPNRDLSKTWYKKIPFVEAIDQNILVCWISGKEAEYLETLTNEEVANKLSSVIQGFLSNIVKKMPKLVQCIKSSWKANPLILGAYCHIPVGTSAESILTLAEPVYNSRHKPVLFFAGEATHPTFYSSSHGAMMTGEKEADRILTHINDFTPNR</sequence>
<dbReference type="Gene3D" id="3.90.660.10">
    <property type="match status" value="1"/>
</dbReference>
<protein>
    <recommendedName>
        <fullName evidence="8">Amine oxidase domain-containing protein</fullName>
    </recommendedName>
</protein>
<dbReference type="CTD" id="20205426"/>
<dbReference type="eggNOG" id="KOG0685">
    <property type="taxonomic scope" value="Eukaryota"/>
</dbReference>
<dbReference type="PANTHER" id="PTHR10742:SF405">
    <property type="entry name" value="PEROXISOMAL N(1)-ACETYL-SPERMINE_SPERMIDINE OXIDASE"/>
    <property type="match status" value="1"/>
</dbReference>
<dbReference type="PANTHER" id="PTHR10742">
    <property type="entry name" value="FLAVIN MONOAMINE OXIDASE"/>
    <property type="match status" value="1"/>
</dbReference>
<comment type="cofactor">
    <cofactor evidence="1">
        <name>FAD</name>
        <dbReference type="ChEBI" id="CHEBI:57692"/>
    </cofactor>
</comment>
<dbReference type="Pfam" id="PF01593">
    <property type="entry name" value="Amino_oxidase"/>
    <property type="match status" value="1"/>
</dbReference>
<dbReference type="Proteomes" id="UP000015101">
    <property type="component" value="Unassembled WGS sequence"/>
</dbReference>
<evidence type="ECO:0000313" key="11">
    <source>
        <dbReference type="Proteomes" id="UP000015101"/>
    </source>
</evidence>
<dbReference type="InterPro" id="IPR036188">
    <property type="entry name" value="FAD/NAD-bd_sf"/>
</dbReference>
<keyword evidence="6" id="KW-0274">FAD</keyword>
<evidence type="ECO:0000256" key="7">
    <source>
        <dbReference type="ARBA" id="ARBA00023002"/>
    </source>
</evidence>
<feature type="domain" description="Amine oxidase" evidence="8">
    <location>
        <begin position="23"/>
        <end position="485"/>
    </location>
</feature>
<evidence type="ECO:0000256" key="5">
    <source>
        <dbReference type="ARBA" id="ARBA00022630"/>
    </source>
</evidence>
<dbReference type="SUPFAM" id="SSF54373">
    <property type="entry name" value="FAD-linked reductases, C-terminal domain"/>
    <property type="match status" value="1"/>
</dbReference>
<dbReference type="OMA" id="DVGCGWL"/>
<evidence type="ECO:0000313" key="10">
    <source>
        <dbReference type="EnsemblMetazoa" id="HelroP175520"/>
    </source>
</evidence>
<organism evidence="10 11">
    <name type="scientific">Helobdella robusta</name>
    <name type="common">Californian leech</name>
    <dbReference type="NCBI Taxonomy" id="6412"/>
    <lineage>
        <taxon>Eukaryota</taxon>
        <taxon>Metazoa</taxon>
        <taxon>Spiralia</taxon>
        <taxon>Lophotrochozoa</taxon>
        <taxon>Annelida</taxon>
        <taxon>Clitellata</taxon>
        <taxon>Hirudinea</taxon>
        <taxon>Rhynchobdellida</taxon>
        <taxon>Glossiphoniidae</taxon>
        <taxon>Helobdella</taxon>
    </lineage>
</organism>
<evidence type="ECO:0000259" key="8">
    <source>
        <dbReference type="Pfam" id="PF01593"/>
    </source>
</evidence>
<dbReference type="SUPFAM" id="SSF51905">
    <property type="entry name" value="FAD/NAD(P)-binding domain"/>
    <property type="match status" value="1"/>
</dbReference>
<dbReference type="RefSeq" id="XP_009021195.1">
    <property type="nucleotide sequence ID" value="XM_009022947.1"/>
</dbReference>
<dbReference type="STRING" id="6412.T1F9C7"/>
<dbReference type="GO" id="GO:0046592">
    <property type="term" value="F:polyamine oxidase activity"/>
    <property type="evidence" value="ECO:0000318"/>
    <property type="project" value="GO_Central"/>
</dbReference>
<dbReference type="AlphaFoldDB" id="T1F9C7"/>
<evidence type="ECO:0000256" key="2">
    <source>
        <dbReference type="ARBA" id="ARBA00004496"/>
    </source>
</evidence>
<evidence type="ECO:0000256" key="1">
    <source>
        <dbReference type="ARBA" id="ARBA00001974"/>
    </source>
</evidence>
<dbReference type="EMBL" id="KB096900">
    <property type="protein sequence ID" value="ESO00558.1"/>
    <property type="molecule type" value="Genomic_DNA"/>
</dbReference>
<dbReference type="KEGG" id="hro:HELRODRAFT_175520"/>
<dbReference type="GeneID" id="20205426"/>
<reference evidence="9 11" key="2">
    <citation type="journal article" date="2013" name="Nature">
        <title>Insights into bilaterian evolution from three spiralian genomes.</title>
        <authorList>
            <person name="Simakov O."/>
            <person name="Marletaz F."/>
            <person name="Cho S.J."/>
            <person name="Edsinger-Gonzales E."/>
            <person name="Havlak P."/>
            <person name="Hellsten U."/>
            <person name="Kuo D.H."/>
            <person name="Larsson T."/>
            <person name="Lv J."/>
            <person name="Arendt D."/>
            <person name="Savage R."/>
            <person name="Osoegawa K."/>
            <person name="de Jong P."/>
            <person name="Grimwood J."/>
            <person name="Chapman J.A."/>
            <person name="Shapiro H."/>
            <person name="Aerts A."/>
            <person name="Otillar R.P."/>
            <person name="Terry A.Y."/>
            <person name="Boore J.L."/>
            <person name="Grigoriev I.V."/>
            <person name="Lindberg D.R."/>
            <person name="Seaver E.C."/>
            <person name="Weisblat D.A."/>
            <person name="Putnam N.H."/>
            <person name="Rokhsar D.S."/>
        </authorList>
    </citation>
    <scope>NUCLEOTIDE SEQUENCE</scope>
</reference>
<keyword evidence="11" id="KW-1185">Reference proteome</keyword>
<dbReference type="InterPro" id="IPR002937">
    <property type="entry name" value="Amino_oxidase"/>
</dbReference>
<accession>T1F9C7</accession>
<name>T1F9C7_HELRO</name>
<evidence type="ECO:0000256" key="3">
    <source>
        <dbReference type="ARBA" id="ARBA00005995"/>
    </source>
</evidence>
<evidence type="ECO:0000256" key="4">
    <source>
        <dbReference type="ARBA" id="ARBA00022490"/>
    </source>
</evidence>
<dbReference type="OrthoDB" id="2019015at2759"/>
<evidence type="ECO:0000313" key="9">
    <source>
        <dbReference type="EMBL" id="ESO00558.1"/>
    </source>
</evidence>
<reference evidence="11" key="1">
    <citation type="submission" date="2012-12" db="EMBL/GenBank/DDBJ databases">
        <authorList>
            <person name="Hellsten U."/>
            <person name="Grimwood J."/>
            <person name="Chapman J.A."/>
            <person name="Shapiro H."/>
            <person name="Aerts A."/>
            <person name="Otillar R.P."/>
            <person name="Terry A.Y."/>
            <person name="Boore J.L."/>
            <person name="Simakov O."/>
            <person name="Marletaz F."/>
            <person name="Cho S.-J."/>
            <person name="Edsinger-Gonzales E."/>
            <person name="Havlak P."/>
            <person name="Kuo D.-H."/>
            <person name="Larsson T."/>
            <person name="Lv J."/>
            <person name="Arendt D."/>
            <person name="Savage R."/>
            <person name="Osoegawa K."/>
            <person name="de Jong P."/>
            <person name="Lindberg D.R."/>
            <person name="Seaver E.C."/>
            <person name="Weisblat D.A."/>
            <person name="Putnam N.H."/>
            <person name="Grigoriev I.V."/>
            <person name="Rokhsar D.S."/>
        </authorList>
    </citation>
    <scope>NUCLEOTIDE SEQUENCE</scope>
</reference>
<dbReference type="GO" id="GO:0005737">
    <property type="term" value="C:cytoplasm"/>
    <property type="evidence" value="ECO:0000318"/>
    <property type="project" value="GO_Central"/>
</dbReference>
<keyword evidence="7" id="KW-0560">Oxidoreductase</keyword>
<dbReference type="InterPro" id="IPR050281">
    <property type="entry name" value="Flavin_monoamine_oxidase"/>
</dbReference>
<proteinExistence type="inferred from homology"/>
<dbReference type="InParanoid" id="T1F9C7"/>
<gene>
    <name evidence="10" type="primary">20205426</name>
    <name evidence="9" type="ORF">HELRODRAFT_175520</name>
</gene>
<keyword evidence="5" id="KW-0285">Flavoprotein</keyword>
<keyword evidence="4" id="KW-0963">Cytoplasm</keyword>
<dbReference type="EnsemblMetazoa" id="HelroT175520">
    <property type="protein sequence ID" value="HelroP175520"/>
    <property type="gene ID" value="HelroG175520"/>
</dbReference>
<evidence type="ECO:0000256" key="6">
    <source>
        <dbReference type="ARBA" id="ARBA00022827"/>
    </source>
</evidence>
<dbReference type="HOGENOM" id="CLU_004498_2_3_1"/>
<dbReference type="Gene3D" id="3.50.50.60">
    <property type="entry name" value="FAD/NAD(P)-binding domain"/>
    <property type="match status" value="1"/>
</dbReference>